<sequence length="127" mass="15227">MGGRLIKIKARELRKNMTDSEKMLWKRLRMKQFEGLKFRRQCSIENYIVDFACFERKLIIEIDGGQHAEQVLYDSKRDDWLRKQGFCMLRFWNNEVQQNLEGVLQVILDHLSPHLYPPPQGGRMMLK</sequence>
<dbReference type="PANTHER" id="PTHR38590">
    <property type="entry name" value="BLL0828 PROTEIN"/>
    <property type="match status" value="1"/>
</dbReference>
<accession>A0A1G1L348</accession>
<dbReference type="EMBL" id="MHFR01000003">
    <property type="protein sequence ID" value="OGW99554.1"/>
    <property type="molecule type" value="Genomic_DNA"/>
</dbReference>
<dbReference type="PANTHER" id="PTHR38590:SF1">
    <property type="entry name" value="BLL0828 PROTEIN"/>
    <property type="match status" value="1"/>
</dbReference>
<name>A0A1G1L348_9BACT</name>
<dbReference type="InterPro" id="IPR011335">
    <property type="entry name" value="Restrct_endonuc-II-like"/>
</dbReference>
<dbReference type="Gene3D" id="3.40.960.10">
    <property type="entry name" value="VSR Endonuclease"/>
    <property type="match status" value="1"/>
</dbReference>
<evidence type="ECO:0000313" key="2">
    <source>
        <dbReference type="EMBL" id="OGW99554.1"/>
    </source>
</evidence>
<comment type="caution">
    <text evidence="2">The sequence shown here is derived from an EMBL/GenBank/DDBJ whole genome shotgun (WGS) entry which is preliminary data.</text>
</comment>
<evidence type="ECO:0000259" key="1">
    <source>
        <dbReference type="Pfam" id="PF04480"/>
    </source>
</evidence>
<dbReference type="InterPro" id="IPR007569">
    <property type="entry name" value="DUF559"/>
</dbReference>
<protein>
    <recommendedName>
        <fullName evidence="1">DUF559 domain-containing protein</fullName>
    </recommendedName>
</protein>
<organism evidence="2 3">
    <name type="scientific">Candidatus Danuiimicrobium aquiferis</name>
    <dbReference type="NCBI Taxonomy" id="1801832"/>
    <lineage>
        <taxon>Bacteria</taxon>
        <taxon>Pseudomonadati</taxon>
        <taxon>Candidatus Omnitrophota</taxon>
        <taxon>Candidatus Danuiimicrobium</taxon>
    </lineage>
</organism>
<dbReference type="Pfam" id="PF04480">
    <property type="entry name" value="DUF559"/>
    <property type="match status" value="1"/>
</dbReference>
<dbReference type="CDD" id="cd01038">
    <property type="entry name" value="Endonuclease_DUF559"/>
    <property type="match status" value="1"/>
</dbReference>
<reference evidence="2 3" key="1">
    <citation type="journal article" date="2016" name="Nat. Commun.">
        <title>Thousands of microbial genomes shed light on interconnected biogeochemical processes in an aquifer system.</title>
        <authorList>
            <person name="Anantharaman K."/>
            <person name="Brown C.T."/>
            <person name="Hug L.A."/>
            <person name="Sharon I."/>
            <person name="Castelle C.J."/>
            <person name="Probst A.J."/>
            <person name="Thomas B.C."/>
            <person name="Singh A."/>
            <person name="Wilkins M.J."/>
            <person name="Karaoz U."/>
            <person name="Brodie E.L."/>
            <person name="Williams K.H."/>
            <person name="Hubbard S.S."/>
            <person name="Banfield J.F."/>
        </authorList>
    </citation>
    <scope>NUCLEOTIDE SEQUENCE [LARGE SCALE GENOMIC DNA]</scope>
</reference>
<evidence type="ECO:0000313" key="3">
    <source>
        <dbReference type="Proteomes" id="UP000178187"/>
    </source>
</evidence>
<proteinExistence type="predicted"/>
<dbReference type="AlphaFoldDB" id="A0A1G1L348"/>
<gene>
    <name evidence="2" type="ORF">A3G33_05635</name>
</gene>
<dbReference type="SUPFAM" id="SSF52980">
    <property type="entry name" value="Restriction endonuclease-like"/>
    <property type="match status" value="1"/>
</dbReference>
<dbReference type="InterPro" id="IPR047216">
    <property type="entry name" value="Endonuclease_DUF559_bact"/>
</dbReference>
<dbReference type="Proteomes" id="UP000178187">
    <property type="component" value="Unassembled WGS sequence"/>
</dbReference>
<feature type="domain" description="DUF559" evidence="1">
    <location>
        <begin position="7"/>
        <end position="111"/>
    </location>
</feature>